<dbReference type="CDD" id="cd05374">
    <property type="entry name" value="17beta-HSD-like_SDR_c"/>
    <property type="match status" value="1"/>
</dbReference>
<name>A0AAD7FL03_9AGAR</name>
<dbReference type="Proteomes" id="UP001221142">
    <property type="component" value="Unassembled WGS sequence"/>
</dbReference>
<comment type="caution">
    <text evidence="5">The sequence shown here is derived from an EMBL/GenBank/DDBJ whole genome shotgun (WGS) entry which is preliminary data.</text>
</comment>
<dbReference type="GO" id="GO:0016491">
    <property type="term" value="F:oxidoreductase activity"/>
    <property type="evidence" value="ECO:0007669"/>
    <property type="project" value="UniProtKB-KW"/>
</dbReference>
<dbReference type="AlphaFoldDB" id="A0AAD7FL03"/>
<dbReference type="InterPro" id="IPR036291">
    <property type="entry name" value="NAD(P)-bd_dom_sf"/>
</dbReference>
<proteinExistence type="inferred from homology"/>
<organism evidence="5 6">
    <name type="scientific">Roridomyces roridus</name>
    <dbReference type="NCBI Taxonomy" id="1738132"/>
    <lineage>
        <taxon>Eukaryota</taxon>
        <taxon>Fungi</taxon>
        <taxon>Dikarya</taxon>
        <taxon>Basidiomycota</taxon>
        <taxon>Agaricomycotina</taxon>
        <taxon>Agaricomycetes</taxon>
        <taxon>Agaricomycetidae</taxon>
        <taxon>Agaricales</taxon>
        <taxon>Marasmiineae</taxon>
        <taxon>Mycenaceae</taxon>
        <taxon>Roridomyces</taxon>
    </lineage>
</organism>
<feature type="non-terminal residue" evidence="5">
    <location>
        <position position="1"/>
    </location>
</feature>
<dbReference type="InterPro" id="IPR051911">
    <property type="entry name" value="SDR_oxidoreductase"/>
</dbReference>
<dbReference type="Pfam" id="PF00106">
    <property type="entry name" value="adh_short"/>
    <property type="match status" value="1"/>
</dbReference>
<dbReference type="PRINTS" id="PR00080">
    <property type="entry name" value="SDRFAMILY"/>
</dbReference>
<keyword evidence="2" id="KW-0521">NADP</keyword>
<accession>A0AAD7FL03</accession>
<reference evidence="5" key="1">
    <citation type="submission" date="2023-03" db="EMBL/GenBank/DDBJ databases">
        <title>Massive genome expansion in bonnet fungi (Mycena s.s.) driven by repeated elements and novel gene families across ecological guilds.</title>
        <authorList>
            <consortium name="Lawrence Berkeley National Laboratory"/>
            <person name="Harder C.B."/>
            <person name="Miyauchi S."/>
            <person name="Viragh M."/>
            <person name="Kuo A."/>
            <person name="Thoen E."/>
            <person name="Andreopoulos B."/>
            <person name="Lu D."/>
            <person name="Skrede I."/>
            <person name="Drula E."/>
            <person name="Henrissat B."/>
            <person name="Morin E."/>
            <person name="Kohler A."/>
            <person name="Barry K."/>
            <person name="LaButti K."/>
            <person name="Morin E."/>
            <person name="Salamov A."/>
            <person name="Lipzen A."/>
            <person name="Mereny Z."/>
            <person name="Hegedus B."/>
            <person name="Baldrian P."/>
            <person name="Stursova M."/>
            <person name="Weitz H."/>
            <person name="Taylor A."/>
            <person name="Grigoriev I.V."/>
            <person name="Nagy L.G."/>
            <person name="Martin F."/>
            <person name="Kauserud H."/>
        </authorList>
    </citation>
    <scope>NUCLEOTIDE SEQUENCE</scope>
    <source>
        <strain evidence="5">9284</strain>
    </source>
</reference>
<protein>
    <submittedName>
        <fullName evidence="5">Short-chain dehydrogenase/reductase SDR</fullName>
    </submittedName>
</protein>
<gene>
    <name evidence="5" type="ORF">FB45DRAFT_796080</name>
</gene>
<evidence type="ECO:0000256" key="4">
    <source>
        <dbReference type="RuleBase" id="RU000363"/>
    </source>
</evidence>
<dbReference type="Gene3D" id="3.40.50.720">
    <property type="entry name" value="NAD(P)-binding Rossmann-like Domain"/>
    <property type="match status" value="1"/>
</dbReference>
<keyword evidence="6" id="KW-1185">Reference proteome</keyword>
<evidence type="ECO:0000256" key="1">
    <source>
        <dbReference type="ARBA" id="ARBA00006484"/>
    </source>
</evidence>
<dbReference type="InterPro" id="IPR002347">
    <property type="entry name" value="SDR_fam"/>
</dbReference>
<dbReference type="SUPFAM" id="SSF51735">
    <property type="entry name" value="NAD(P)-binding Rossmann-fold domains"/>
    <property type="match status" value="1"/>
</dbReference>
<sequence>MRKCRVPRQSTPFVSSGSINIRQGIESNILEMSTDQSPVFLITGCSAGIGRELALAALVAGFRVIATARKLESLSDLESKGAKTLALDVTASDEDLAAVAAKAIAIYGQIDFLLSNAGYGQAGAIEEMTSTHVHAQFSTNFFGVVNTVNAFLPHFRQRRSGTLVQFSSENTCTTLPGTGIYTASKAAVEAVSDTWALELADFNIRSIVIQPSGFRTNFFNYAGAAYSGSPVKTIGGYNTAHGVIDFLINTFPKVVPGDPVKAARNIIKLLTTSETLPRRFVVGDDSYRNFKVFYEKRLEELELWKELSTGTNLD</sequence>
<dbReference type="EMBL" id="JARKIF010000012">
    <property type="protein sequence ID" value="KAJ7625887.1"/>
    <property type="molecule type" value="Genomic_DNA"/>
</dbReference>
<dbReference type="PROSITE" id="PS00061">
    <property type="entry name" value="ADH_SHORT"/>
    <property type="match status" value="1"/>
</dbReference>
<dbReference type="InterPro" id="IPR020904">
    <property type="entry name" value="Sc_DH/Rdtase_CS"/>
</dbReference>
<dbReference type="PANTHER" id="PTHR43976">
    <property type="entry name" value="SHORT CHAIN DEHYDROGENASE"/>
    <property type="match status" value="1"/>
</dbReference>
<evidence type="ECO:0000256" key="3">
    <source>
        <dbReference type="ARBA" id="ARBA00023002"/>
    </source>
</evidence>
<keyword evidence="3" id="KW-0560">Oxidoreductase</keyword>
<comment type="similarity">
    <text evidence="1 4">Belongs to the short-chain dehydrogenases/reductases (SDR) family.</text>
</comment>
<evidence type="ECO:0000313" key="5">
    <source>
        <dbReference type="EMBL" id="KAJ7625887.1"/>
    </source>
</evidence>
<dbReference type="PRINTS" id="PR00081">
    <property type="entry name" value="GDHRDH"/>
</dbReference>
<evidence type="ECO:0000256" key="2">
    <source>
        <dbReference type="ARBA" id="ARBA00022857"/>
    </source>
</evidence>
<evidence type="ECO:0000313" key="6">
    <source>
        <dbReference type="Proteomes" id="UP001221142"/>
    </source>
</evidence>
<dbReference type="PANTHER" id="PTHR43976:SF16">
    <property type="entry name" value="SHORT-CHAIN DEHYDROGENASE_REDUCTASE FAMILY PROTEIN"/>
    <property type="match status" value="1"/>
</dbReference>